<evidence type="ECO:0000313" key="1">
    <source>
        <dbReference type="EMBL" id="EDL85156.1"/>
    </source>
</evidence>
<evidence type="ECO:0000313" key="2">
    <source>
        <dbReference type="Proteomes" id="UP000234681"/>
    </source>
</evidence>
<organism evidence="1 2">
    <name type="scientific">Rattus norvegicus</name>
    <name type="common">Rat</name>
    <dbReference type="NCBI Taxonomy" id="10116"/>
    <lineage>
        <taxon>Eukaryota</taxon>
        <taxon>Metazoa</taxon>
        <taxon>Chordata</taxon>
        <taxon>Craniata</taxon>
        <taxon>Vertebrata</taxon>
        <taxon>Euteleostomi</taxon>
        <taxon>Mammalia</taxon>
        <taxon>Eutheria</taxon>
        <taxon>Euarchontoglires</taxon>
        <taxon>Glires</taxon>
        <taxon>Rodentia</taxon>
        <taxon>Myomorpha</taxon>
        <taxon>Muroidea</taxon>
        <taxon>Muridae</taxon>
        <taxon>Murinae</taxon>
        <taxon>Rattus</taxon>
    </lineage>
</organism>
<dbReference type="AlphaFoldDB" id="A6KKW0"/>
<protein>
    <submittedName>
        <fullName evidence="1">RCG40867</fullName>
    </submittedName>
</protein>
<dbReference type="EMBL" id="CH474062">
    <property type="protein sequence ID" value="EDL85156.1"/>
    <property type="molecule type" value="Genomic_DNA"/>
</dbReference>
<feature type="non-terminal residue" evidence="1">
    <location>
        <position position="66"/>
    </location>
</feature>
<proteinExistence type="predicted"/>
<sequence>MLRCCSTQRCPVSNVIYCLSECAKGQRELCLVHAIQKLVFLGKPVYGCFWIVYFKIWAKENWSTEV</sequence>
<reference evidence="1 2" key="1">
    <citation type="submission" date="2005-09" db="EMBL/GenBank/DDBJ databases">
        <authorList>
            <person name="Mural R.J."/>
            <person name="Li P.W."/>
            <person name="Adams M.D."/>
            <person name="Amanatides P.G."/>
            <person name="Baden-Tillson H."/>
            <person name="Barnstead M."/>
            <person name="Chin S.H."/>
            <person name="Dew I."/>
            <person name="Evans C.A."/>
            <person name="Ferriera S."/>
            <person name="Flanigan M."/>
            <person name="Fosler C."/>
            <person name="Glodek A."/>
            <person name="Gu Z."/>
            <person name="Holt R.A."/>
            <person name="Jennings D."/>
            <person name="Kraft C.L."/>
            <person name="Lu F."/>
            <person name="Nguyen T."/>
            <person name="Nusskern D.R."/>
            <person name="Pfannkoch C.M."/>
            <person name="Sitter C."/>
            <person name="Sutton G.G."/>
            <person name="Venter J.C."/>
            <person name="Wang Z."/>
            <person name="Woodage T."/>
            <person name="Zheng X.H."/>
            <person name="Zhong F."/>
        </authorList>
    </citation>
    <scope>NUCLEOTIDE SEQUENCE [LARGE SCALE GENOMIC DNA]</scope>
    <source>
        <strain>BN</strain>
        <strain evidence="2">Sprague-Dawley</strain>
    </source>
</reference>
<accession>A6KKW0</accession>
<name>A6KKW0_RAT</name>
<gene>
    <name evidence="1" type="ORF">rCG_40867</name>
</gene>
<dbReference type="Proteomes" id="UP000234681">
    <property type="component" value="Chromosome 3"/>
</dbReference>